<dbReference type="AlphaFoldDB" id="A0A8I1ALS1"/>
<dbReference type="SUPFAM" id="SSF47473">
    <property type="entry name" value="EF-hand"/>
    <property type="match status" value="1"/>
</dbReference>
<dbReference type="InterPro" id="IPR002048">
    <property type="entry name" value="EF_hand_dom"/>
</dbReference>
<dbReference type="Gene3D" id="1.10.238.10">
    <property type="entry name" value="EF-hand"/>
    <property type="match status" value="1"/>
</dbReference>
<dbReference type="Pfam" id="PF13499">
    <property type="entry name" value="EF-hand_7"/>
    <property type="match status" value="1"/>
</dbReference>
<dbReference type="PROSITE" id="PS50222">
    <property type="entry name" value="EF_HAND_2"/>
    <property type="match status" value="1"/>
</dbReference>
<dbReference type="PROSITE" id="PS51257">
    <property type="entry name" value="PROKAR_LIPOPROTEIN"/>
    <property type="match status" value="1"/>
</dbReference>
<proteinExistence type="predicted"/>
<protein>
    <submittedName>
        <fullName evidence="1">EF-hand domain-containing protein</fullName>
    </submittedName>
</protein>
<dbReference type="GO" id="GO:0005509">
    <property type="term" value="F:calcium ion binding"/>
    <property type="evidence" value="ECO:0007669"/>
    <property type="project" value="InterPro"/>
</dbReference>
<gene>
    <name evidence="1" type="ORF">I9054_015825</name>
</gene>
<reference evidence="1" key="1">
    <citation type="submission" date="2022-02" db="EMBL/GenBank/DDBJ databases">
        <title>Characterization of Tn125 harboring carbapenem-resistant Acinetobacter bereziniae clinical isolates.</title>
        <authorList>
            <person name="Wong N.-K."/>
            <person name="Pan Q."/>
        </authorList>
    </citation>
    <scope>NUCLEOTIDE SEQUENCE</scope>
    <source>
        <strain evidence="1">GD03393</strain>
    </source>
</reference>
<dbReference type="InterPro" id="IPR018247">
    <property type="entry name" value="EF_Hand_1_Ca_BS"/>
</dbReference>
<evidence type="ECO:0000313" key="2">
    <source>
        <dbReference type="Proteomes" id="UP000644140"/>
    </source>
</evidence>
<dbReference type="EMBL" id="CP092085">
    <property type="protein sequence ID" value="UUN96828.1"/>
    <property type="molecule type" value="Genomic_DNA"/>
</dbReference>
<accession>A0A8I1ALS1</accession>
<organism evidence="1 2">
    <name type="scientific">Acinetobacter bereziniae</name>
    <name type="common">Acinetobacter genomosp. 10</name>
    <dbReference type="NCBI Taxonomy" id="106648"/>
    <lineage>
        <taxon>Bacteria</taxon>
        <taxon>Pseudomonadati</taxon>
        <taxon>Pseudomonadota</taxon>
        <taxon>Gammaproteobacteria</taxon>
        <taxon>Moraxellales</taxon>
        <taxon>Moraxellaceae</taxon>
        <taxon>Acinetobacter</taxon>
    </lineage>
</organism>
<name>A0A8I1ALS1_ACIBZ</name>
<evidence type="ECO:0000313" key="1">
    <source>
        <dbReference type="EMBL" id="UUN96828.1"/>
    </source>
</evidence>
<dbReference type="PROSITE" id="PS00018">
    <property type="entry name" value="EF_HAND_1"/>
    <property type="match status" value="1"/>
</dbReference>
<dbReference type="RefSeq" id="WP_035301228.1">
    <property type="nucleotide sequence ID" value="NZ_BKEF01000001.1"/>
</dbReference>
<dbReference type="InterPro" id="IPR011992">
    <property type="entry name" value="EF-hand-dom_pair"/>
</dbReference>
<dbReference type="Proteomes" id="UP000644140">
    <property type="component" value="Chromosome"/>
</dbReference>
<sequence length="115" mass="13659">MNKIIYATLMTLSTLSTASFGCEPASMDWEGFYKTYDSNKNNTFELNEFLKVTDFAPYPWPDDRQFQGKDKNTKLFKYLDENNDGKLTEDEFVKIYTLFPNPCANWPHKPKWKFW</sequence>